<name>A0A7S2XVF9_9STRA</name>
<dbReference type="AlphaFoldDB" id="A0A7S2XVF9"/>
<sequence>MFSKDWFGSYDDETHTLDEGRWGGLLKVQADQWDQPVHNSYGMARAPWNNNKTPLTQRFQELAGESVFSAFAGWPGCENHHLFATTPMTLIDVFHNVASITHGAVHPIMGGSVDVLDSYSALEEFITAEDLVGLRAHAGRAARDLWRVGFTSCPDKCDMDTPVEECICSCGTLEEITEKVHDIELFNMAWTYGAPFLDGSNYTRDEKIRYLKVVCDAAVLIGDQAEAFSPTDVIFWPIHPTVERLMQWNMLHIGLKDEIWLDESSAYWGAFKYGSPQSCIGHGESDLLPWIMNMDDGSSEKSQYTNKEFFSLSDPSKSTYSLPYIYDSFTWDHCVQEGYNFQEKNHNELPA</sequence>
<accession>A0A7S2XVF9</accession>
<organism evidence="1">
    <name type="scientific">Fibrocapsa japonica</name>
    <dbReference type="NCBI Taxonomy" id="94617"/>
    <lineage>
        <taxon>Eukaryota</taxon>
        <taxon>Sar</taxon>
        <taxon>Stramenopiles</taxon>
        <taxon>Ochrophyta</taxon>
        <taxon>Raphidophyceae</taxon>
        <taxon>Chattonellales</taxon>
        <taxon>Chattonellaceae</taxon>
        <taxon>Fibrocapsa</taxon>
    </lineage>
</organism>
<gene>
    <name evidence="1" type="ORF">FJAP1339_LOCUS1537</name>
</gene>
<reference evidence="1" key="1">
    <citation type="submission" date="2021-01" db="EMBL/GenBank/DDBJ databases">
        <authorList>
            <person name="Corre E."/>
            <person name="Pelletier E."/>
            <person name="Niang G."/>
            <person name="Scheremetjew M."/>
            <person name="Finn R."/>
            <person name="Kale V."/>
            <person name="Holt S."/>
            <person name="Cochrane G."/>
            <person name="Meng A."/>
            <person name="Brown T."/>
            <person name="Cohen L."/>
        </authorList>
    </citation>
    <scope>NUCLEOTIDE SEQUENCE</scope>
    <source>
        <strain evidence="1">CCMP1661</strain>
    </source>
</reference>
<evidence type="ECO:0000313" key="1">
    <source>
        <dbReference type="EMBL" id="CAD9859018.1"/>
    </source>
</evidence>
<proteinExistence type="predicted"/>
<protein>
    <recommendedName>
        <fullName evidence="2">Tyrosinase copper-binding domain-containing protein</fullName>
    </recommendedName>
</protein>
<dbReference type="EMBL" id="HBHR01003332">
    <property type="protein sequence ID" value="CAD9859018.1"/>
    <property type="molecule type" value="Transcribed_RNA"/>
</dbReference>
<evidence type="ECO:0008006" key="2">
    <source>
        <dbReference type="Google" id="ProtNLM"/>
    </source>
</evidence>